<dbReference type="Proteomes" id="UP001162483">
    <property type="component" value="Unassembled WGS sequence"/>
</dbReference>
<protein>
    <submittedName>
        <fullName evidence="2">Uncharacterized protein</fullName>
    </submittedName>
</protein>
<accession>A0ABN9G656</accession>
<feature type="non-terminal residue" evidence="2">
    <location>
        <position position="1"/>
    </location>
</feature>
<organism evidence="2 3">
    <name type="scientific">Staurois parvus</name>
    <dbReference type="NCBI Taxonomy" id="386267"/>
    <lineage>
        <taxon>Eukaryota</taxon>
        <taxon>Metazoa</taxon>
        <taxon>Chordata</taxon>
        <taxon>Craniata</taxon>
        <taxon>Vertebrata</taxon>
        <taxon>Euteleostomi</taxon>
        <taxon>Amphibia</taxon>
        <taxon>Batrachia</taxon>
        <taxon>Anura</taxon>
        <taxon>Neobatrachia</taxon>
        <taxon>Ranoidea</taxon>
        <taxon>Ranidae</taxon>
        <taxon>Staurois</taxon>
    </lineage>
</organism>
<proteinExistence type="predicted"/>
<feature type="region of interest" description="Disordered" evidence="1">
    <location>
        <begin position="1"/>
        <end position="22"/>
    </location>
</feature>
<gene>
    <name evidence="2" type="ORF">SPARVUS_LOCUS13511665</name>
</gene>
<name>A0ABN9G656_9NEOB</name>
<dbReference type="EMBL" id="CATNWA010018033">
    <property type="protein sequence ID" value="CAI9604820.1"/>
    <property type="molecule type" value="Genomic_DNA"/>
</dbReference>
<reference evidence="2" key="1">
    <citation type="submission" date="2023-05" db="EMBL/GenBank/DDBJ databases">
        <authorList>
            <person name="Stuckert A."/>
        </authorList>
    </citation>
    <scope>NUCLEOTIDE SEQUENCE</scope>
</reference>
<sequence length="63" mass="6466">QKTIQNKSRFSVPPPAGHSPSTAATHFLTRQAFKGFVLGEGGVLAGPGAAFLSFPRQASVGGK</sequence>
<evidence type="ECO:0000313" key="2">
    <source>
        <dbReference type="EMBL" id="CAI9604820.1"/>
    </source>
</evidence>
<keyword evidence="3" id="KW-1185">Reference proteome</keyword>
<evidence type="ECO:0000256" key="1">
    <source>
        <dbReference type="SAM" id="MobiDB-lite"/>
    </source>
</evidence>
<evidence type="ECO:0000313" key="3">
    <source>
        <dbReference type="Proteomes" id="UP001162483"/>
    </source>
</evidence>
<comment type="caution">
    <text evidence="2">The sequence shown here is derived from an EMBL/GenBank/DDBJ whole genome shotgun (WGS) entry which is preliminary data.</text>
</comment>